<name>A0A8S4QRP8_9NEOP</name>
<accession>A0A8S4QRP8</accession>
<evidence type="ECO:0000313" key="3">
    <source>
        <dbReference type="Proteomes" id="UP000838756"/>
    </source>
</evidence>
<keyword evidence="3" id="KW-1185">Reference proteome</keyword>
<dbReference type="AlphaFoldDB" id="A0A8S4QRP8"/>
<evidence type="ECO:0000256" key="1">
    <source>
        <dbReference type="SAM" id="MobiDB-lite"/>
    </source>
</evidence>
<evidence type="ECO:0000313" key="2">
    <source>
        <dbReference type="EMBL" id="CAH2215788.1"/>
    </source>
</evidence>
<comment type="caution">
    <text evidence="2">The sequence shown here is derived from an EMBL/GenBank/DDBJ whole genome shotgun (WGS) entry which is preliminary data.</text>
</comment>
<proteinExistence type="predicted"/>
<protein>
    <submittedName>
        <fullName evidence="2">Jg26555 protein</fullName>
    </submittedName>
</protein>
<dbReference type="Proteomes" id="UP000838756">
    <property type="component" value="Unassembled WGS sequence"/>
</dbReference>
<dbReference type="EMBL" id="CAKXAJ010012837">
    <property type="protein sequence ID" value="CAH2215788.1"/>
    <property type="molecule type" value="Genomic_DNA"/>
</dbReference>
<reference evidence="2" key="1">
    <citation type="submission" date="2022-03" db="EMBL/GenBank/DDBJ databases">
        <authorList>
            <person name="Lindestad O."/>
        </authorList>
    </citation>
    <scope>NUCLEOTIDE SEQUENCE</scope>
</reference>
<gene>
    <name evidence="2" type="primary">jg26555</name>
    <name evidence="2" type="ORF">PAEG_LOCUS3874</name>
</gene>
<feature type="region of interest" description="Disordered" evidence="1">
    <location>
        <begin position="69"/>
        <end position="96"/>
    </location>
</feature>
<organism evidence="2 3">
    <name type="scientific">Pararge aegeria aegeria</name>
    <dbReference type="NCBI Taxonomy" id="348720"/>
    <lineage>
        <taxon>Eukaryota</taxon>
        <taxon>Metazoa</taxon>
        <taxon>Ecdysozoa</taxon>
        <taxon>Arthropoda</taxon>
        <taxon>Hexapoda</taxon>
        <taxon>Insecta</taxon>
        <taxon>Pterygota</taxon>
        <taxon>Neoptera</taxon>
        <taxon>Endopterygota</taxon>
        <taxon>Lepidoptera</taxon>
        <taxon>Glossata</taxon>
        <taxon>Ditrysia</taxon>
        <taxon>Papilionoidea</taxon>
        <taxon>Nymphalidae</taxon>
        <taxon>Satyrinae</taxon>
        <taxon>Satyrini</taxon>
        <taxon>Parargina</taxon>
        <taxon>Pararge</taxon>
    </lineage>
</organism>
<sequence length="96" mass="10575">MKILLRFESEPILLGDGDTDVAVNTASNSLCNNPIQRDLGVQGIWLLIICYFLRSPGRWQLVMVHVSVPSSQPGSGDRFSLDEPFGRSTRKAPVCS</sequence>